<dbReference type="RefSeq" id="WP_116853367.1">
    <property type="nucleotide sequence ID" value="NZ_QTJV01000002.1"/>
</dbReference>
<keyword evidence="5" id="KW-1185">Reference proteome</keyword>
<protein>
    <submittedName>
        <fullName evidence="4">GNAT family N-acetyltransferase</fullName>
    </submittedName>
</protein>
<accession>A0A3E1P6W4</accession>
<evidence type="ECO:0000259" key="3">
    <source>
        <dbReference type="PROSITE" id="PS51186"/>
    </source>
</evidence>
<dbReference type="GO" id="GO:0016747">
    <property type="term" value="F:acyltransferase activity, transferring groups other than amino-acyl groups"/>
    <property type="evidence" value="ECO:0007669"/>
    <property type="project" value="InterPro"/>
</dbReference>
<dbReference type="PROSITE" id="PS51186">
    <property type="entry name" value="GNAT"/>
    <property type="match status" value="1"/>
</dbReference>
<organism evidence="4 5">
    <name type="scientific">Chitinophaga silvisoli</name>
    <dbReference type="NCBI Taxonomy" id="2291814"/>
    <lineage>
        <taxon>Bacteria</taxon>
        <taxon>Pseudomonadati</taxon>
        <taxon>Bacteroidota</taxon>
        <taxon>Chitinophagia</taxon>
        <taxon>Chitinophagales</taxon>
        <taxon>Chitinophagaceae</taxon>
        <taxon>Chitinophaga</taxon>
    </lineage>
</organism>
<dbReference type="InterPro" id="IPR016181">
    <property type="entry name" value="Acyl_CoA_acyltransferase"/>
</dbReference>
<dbReference type="InterPro" id="IPR000182">
    <property type="entry name" value="GNAT_dom"/>
</dbReference>
<sequence length="145" mass="16103">MRKLLEEPFDSPAWPADVYLTELDPDLAREVHDLLILGYQNGGGSVAPFSAWWSALLSDSEFDPSLCFLARDKQGIVGVAQCWTSAFVKDLVVHPRRRKEGIGVSLLLHAYAAFYHRGASTVDLKVEEGNTPAIRLYLKSGMQII</sequence>
<comment type="caution">
    <text evidence="4">The sequence shown here is derived from an EMBL/GenBank/DDBJ whole genome shotgun (WGS) entry which is preliminary data.</text>
</comment>
<gene>
    <name evidence="4" type="ORF">DXN04_06410</name>
</gene>
<dbReference type="PANTHER" id="PTHR43877:SF2">
    <property type="entry name" value="AMINOALKYLPHOSPHONATE N-ACETYLTRANSFERASE-RELATED"/>
    <property type="match status" value="1"/>
</dbReference>
<keyword evidence="2" id="KW-0012">Acyltransferase</keyword>
<dbReference type="PANTHER" id="PTHR43877">
    <property type="entry name" value="AMINOALKYLPHOSPHONATE N-ACETYLTRANSFERASE-RELATED-RELATED"/>
    <property type="match status" value="1"/>
</dbReference>
<dbReference type="EMBL" id="QTJV01000002">
    <property type="protein sequence ID" value="RFM35887.1"/>
    <property type="molecule type" value="Genomic_DNA"/>
</dbReference>
<reference evidence="4 5" key="1">
    <citation type="submission" date="2018-08" db="EMBL/GenBank/DDBJ databases">
        <title>Chitinophaga sp. K20C18050901, a novel bacterium isolated from forest soil.</title>
        <authorList>
            <person name="Wang C."/>
        </authorList>
    </citation>
    <scope>NUCLEOTIDE SEQUENCE [LARGE SCALE GENOMIC DNA]</scope>
    <source>
        <strain evidence="4 5">K20C18050901</strain>
    </source>
</reference>
<dbReference type="Pfam" id="PF00583">
    <property type="entry name" value="Acetyltransf_1"/>
    <property type="match status" value="1"/>
</dbReference>
<dbReference type="Proteomes" id="UP000261174">
    <property type="component" value="Unassembled WGS sequence"/>
</dbReference>
<keyword evidence="1 4" id="KW-0808">Transferase</keyword>
<dbReference type="OrthoDB" id="1450704at2"/>
<feature type="domain" description="N-acetyltransferase" evidence="3">
    <location>
        <begin position="18"/>
        <end position="145"/>
    </location>
</feature>
<dbReference type="CDD" id="cd04301">
    <property type="entry name" value="NAT_SF"/>
    <property type="match status" value="1"/>
</dbReference>
<proteinExistence type="predicted"/>
<dbReference type="SUPFAM" id="SSF55729">
    <property type="entry name" value="Acyl-CoA N-acyltransferases (Nat)"/>
    <property type="match status" value="1"/>
</dbReference>
<dbReference type="InterPro" id="IPR050832">
    <property type="entry name" value="Bact_Acetyltransf"/>
</dbReference>
<evidence type="ECO:0000256" key="2">
    <source>
        <dbReference type="ARBA" id="ARBA00023315"/>
    </source>
</evidence>
<dbReference type="AlphaFoldDB" id="A0A3E1P6W4"/>
<evidence type="ECO:0000313" key="4">
    <source>
        <dbReference type="EMBL" id="RFM35887.1"/>
    </source>
</evidence>
<evidence type="ECO:0000256" key="1">
    <source>
        <dbReference type="ARBA" id="ARBA00022679"/>
    </source>
</evidence>
<dbReference type="Gene3D" id="3.40.630.30">
    <property type="match status" value="1"/>
</dbReference>
<evidence type="ECO:0000313" key="5">
    <source>
        <dbReference type="Proteomes" id="UP000261174"/>
    </source>
</evidence>
<name>A0A3E1P6W4_9BACT</name>